<keyword evidence="2" id="KW-0479">Metal-binding</keyword>
<dbReference type="AlphaFoldDB" id="A0A6A3J545"/>
<dbReference type="InterPro" id="IPR001584">
    <property type="entry name" value="Integrase_cat-core"/>
</dbReference>
<keyword evidence="8" id="KW-0808">Transferase</keyword>
<evidence type="ECO:0000256" key="2">
    <source>
        <dbReference type="ARBA" id="ARBA00022723"/>
    </source>
</evidence>
<dbReference type="Proteomes" id="UP000435112">
    <property type="component" value="Unassembled WGS sequence"/>
</dbReference>
<keyword evidence="8" id="KW-0548">Nucleotidyltransferase</keyword>
<evidence type="ECO:0000256" key="8">
    <source>
        <dbReference type="ARBA" id="ARBA00022932"/>
    </source>
</evidence>
<dbReference type="Gene3D" id="3.30.420.10">
    <property type="entry name" value="Ribonuclease H-like superfamily/Ribonuclease H"/>
    <property type="match status" value="1"/>
</dbReference>
<gene>
    <name evidence="13" type="ORF">PR002_g22022</name>
</gene>
<organism evidence="13 14">
    <name type="scientific">Phytophthora rubi</name>
    <dbReference type="NCBI Taxonomy" id="129364"/>
    <lineage>
        <taxon>Eukaryota</taxon>
        <taxon>Sar</taxon>
        <taxon>Stramenopiles</taxon>
        <taxon>Oomycota</taxon>
        <taxon>Peronosporomycetes</taxon>
        <taxon>Peronosporales</taxon>
        <taxon>Peronosporaceae</taxon>
        <taxon>Phytophthora</taxon>
    </lineage>
</organism>
<evidence type="ECO:0000256" key="5">
    <source>
        <dbReference type="ARBA" id="ARBA00022842"/>
    </source>
</evidence>
<evidence type="ECO:0000259" key="12">
    <source>
        <dbReference type="PROSITE" id="PS50994"/>
    </source>
</evidence>
<keyword evidence="5" id="KW-0460">Magnesium</keyword>
<evidence type="ECO:0000313" key="14">
    <source>
        <dbReference type="Proteomes" id="UP000435112"/>
    </source>
</evidence>
<evidence type="ECO:0000313" key="13">
    <source>
        <dbReference type="EMBL" id="KAE8987515.1"/>
    </source>
</evidence>
<dbReference type="Pfam" id="PF00665">
    <property type="entry name" value="rve"/>
    <property type="match status" value="1"/>
</dbReference>
<evidence type="ECO:0000256" key="10">
    <source>
        <dbReference type="ARBA" id="ARBA00023268"/>
    </source>
</evidence>
<keyword evidence="7" id="KW-0695">RNA-directed DNA polymerase</keyword>
<dbReference type="SUPFAM" id="SSF53098">
    <property type="entry name" value="Ribonuclease H-like"/>
    <property type="match status" value="1"/>
</dbReference>
<keyword evidence="1" id="KW-0540">Nuclease</keyword>
<dbReference type="GO" id="GO:0003964">
    <property type="term" value="F:RNA-directed DNA polymerase activity"/>
    <property type="evidence" value="ECO:0007669"/>
    <property type="project" value="UniProtKB-KW"/>
</dbReference>
<feature type="compositionally biased region" description="Low complexity" evidence="11">
    <location>
        <begin position="354"/>
        <end position="405"/>
    </location>
</feature>
<evidence type="ECO:0000256" key="11">
    <source>
        <dbReference type="SAM" id="MobiDB-lite"/>
    </source>
</evidence>
<dbReference type="Pfam" id="PF25597">
    <property type="entry name" value="SH3_retrovirus"/>
    <property type="match status" value="1"/>
</dbReference>
<dbReference type="Pfam" id="PF07727">
    <property type="entry name" value="RVT_2"/>
    <property type="match status" value="1"/>
</dbReference>
<comment type="caution">
    <text evidence="13">The sequence shown here is derived from an EMBL/GenBank/DDBJ whole genome shotgun (WGS) entry which is preliminary data.</text>
</comment>
<dbReference type="GO" id="GO:0003887">
    <property type="term" value="F:DNA-directed DNA polymerase activity"/>
    <property type="evidence" value="ECO:0007669"/>
    <property type="project" value="UniProtKB-KW"/>
</dbReference>
<dbReference type="GO" id="GO:0016787">
    <property type="term" value="F:hydrolase activity"/>
    <property type="evidence" value="ECO:0007669"/>
    <property type="project" value="UniProtKB-KW"/>
</dbReference>
<protein>
    <recommendedName>
        <fullName evidence="12">Integrase catalytic domain-containing protein</fullName>
    </recommendedName>
</protein>
<dbReference type="PROSITE" id="PS50994">
    <property type="entry name" value="INTEGRASE"/>
    <property type="match status" value="1"/>
</dbReference>
<feature type="compositionally biased region" description="Low complexity" evidence="11">
    <location>
        <begin position="337"/>
        <end position="347"/>
    </location>
</feature>
<dbReference type="PANTHER" id="PTHR42648">
    <property type="entry name" value="TRANSPOSASE, PUTATIVE-RELATED"/>
    <property type="match status" value="1"/>
</dbReference>
<dbReference type="GO" id="GO:0006310">
    <property type="term" value="P:DNA recombination"/>
    <property type="evidence" value="ECO:0007669"/>
    <property type="project" value="UniProtKB-KW"/>
</dbReference>
<dbReference type="GO" id="GO:0004519">
    <property type="term" value="F:endonuclease activity"/>
    <property type="evidence" value="ECO:0007669"/>
    <property type="project" value="UniProtKB-KW"/>
</dbReference>
<dbReference type="PANTHER" id="PTHR42648:SF11">
    <property type="entry name" value="TRANSPOSON TY4-P GAG-POL POLYPROTEIN"/>
    <property type="match status" value="1"/>
</dbReference>
<feature type="compositionally biased region" description="Low complexity" evidence="11">
    <location>
        <begin position="415"/>
        <end position="432"/>
    </location>
</feature>
<keyword evidence="4" id="KW-0378">Hydrolase</keyword>
<keyword evidence="10" id="KW-0511">Multifunctional enzyme</keyword>
<dbReference type="InterPro" id="IPR039537">
    <property type="entry name" value="Retrotran_Ty1/copia-like"/>
</dbReference>
<feature type="compositionally biased region" description="Acidic residues" evidence="11">
    <location>
        <begin position="278"/>
        <end position="293"/>
    </location>
</feature>
<keyword evidence="9" id="KW-0233">DNA recombination</keyword>
<dbReference type="OrthoDB" id="117560at2759"/>
<dbReference type="InterPro" id="IPR012337">
    <property type="entry name" value="RNaseH-like_sf"/>
</dbReference>
<evidence type="ECO:0000256" key="9">
    <source>
        <dbReference type="ARBA" id="ARBA00023172"/>
    </source>
</evidence>
<reference evidence="13 14" key="1">
    <citation type="submission" date="2018-09" db="EMBL/GenBank/DDBJ databases">
        <title>Genomic investigation of the strawberry pathogen Phytophthora fragariae indicates pathogenicity is determined by transcriptional variation in three key races.</title>
        <authorList>
            <person name="Adams T.M."/>
            <person name="Armitage A.D."/>
            <person name="Sobczyk M.K."/>
            <person name="Bates H.J."/>
            <person name="Dunwell J.M."/>
            <person name="Nellist C.F."/>
            <person name="Harrison R.J."/>
        </authorList>
    </citation>
    <scope>NUCLEOTIDE SEQUENCE [LARGE SCALE GENOMIC DNA]</scope>
    <source>
        <strain evidence="13 14">SCRP324</strain>
    </source>
</reference>
<evidence type="ECO:0000256" key="4">
    <source>
        <dbReference type="ARBA" id="ARBA00022801"/>
    </source>
</evidence>
<keyword evidence="6" id="KW-0229">DNA integration</keyword>
<dbReference type="GO" id="GO:0046872">
    <property type="term" value="F:metal ion binding"/>
    <property type="evidence" value="ECO:0007669"/>
    <property type="project" value="UniProtKB-KW"/>
</dbReference>
<name>A0A6A3J545_9STRA</name>
<dbReference type="InterPro" id="IPR057670">
    <property type="entry name" value="SH3_retrovirus"/>
</dbReference>
<dbReference type="InterPro" id="IPR036397">
    <property type="entry name" value="RNaseH_sf"/>
</dbReference>
<proteinExistence type="predicted"/>
<feature type="region of interest" description="Disordered" evidence="11">
    <location>
        <begin position="258"/>
        <end position="446"/>
    </location>
</feature>
<keyword evidence="8" id="KW-0239">DNA-directed DNA polymerase</keyword>
<accession>A0A6A3J545</accession>
<dbReference type="EMBL" id="QXFU01002309">
    <property type="protein sequence ID" value="KAE8987515.1"/>
    <property type="molecule type" value="Genomic_DNA"/>
</dbReference>
<dbReference type="InterPro" id="IPR013103">
    <property type="entry name" value="RVT_2"/>
</dbReference>
<dbReference type="GO" id="GO:0003676">
    <property type="term" value="F:nucleic acid binding"/>
    <property type="evidence" value="ECO:0007669"/>
    <property type="project" value="InterPro"/>
</dbReference>
<evidence type="ECO:0000256" key="7">
    <source>
        <dbReference type="ARBA" id="ARBA00022918"/>
    </source>
</evidence>
<sequence length="866" mass="95432">MSDVCYVGIQTPGRAKYFQLIQDEASRYKWVYLLNKKSEAADNVMTLILQLEKDYSVKMFSCDQGREFLNHRLATFFREHGIKLLTTNAYTPEENCLVEKLNGKLLSKILNYVVHIDNMSATKALKDMTPYEKLNDRKPDMKNVKVCGCVAYYHVPKEKQANKLEMRAKPALFLGMAESTLGYRLLDLETGEMLQRRSVTFREDVAVGGDYVERLIAKQYYGKATTVPDEIPFVLMAVTRVAIADVITESPSDLHAIEDAEKEEEKRPTVQPSSGKDDESDSSSEESDWEYLDAFESNGDGHGDDDDGHGGAAGAAGHTGNPATSSGRSAGGHPPVAGASGSTTTIAGTGGAGTASAAGGRTTRTSTATAGTSANTAVGATRAGTSGSSTTSTAGASTTGSSSASFNQRGRSTRTRTTGASTSAAGRTSVTGPRRSGRQRKPNSKYSPSAWVMALSLLQCMLIGVVNNILNPMSRQEALASEHAEGWSHAMDEEYAALMANGTWELVARPKKRKGRRKANILTSVWVLVAKRNEKGDVERLKARLAIRGFLQKYGLDYLATYSPVVRIESVRLVLLISMFLDFDCRHIDFVTAFLNGELVDVVIYMEQPEGYEDGTDRVCRLRKGLYGLKQASKIWNDTLHKVLVELGFVQCTFDAGVYWRRRADRVVFLTVYVDDIILAGVPADIDEVVAQLAARFKLKDLGRVHHLLGMKVHYRPGRMLTLSQTAYIERLAEKFGLGSSRPVRSPQFHHEKITKIERDESKINNPELPYREIVGSLQYLVICTRPDLANAVRTLGRYTSAYTLENYRAAQRVVRYALATKNLGLVYRATPEFPVMDAFCDVDHQSCPDTSRSVTGYLLRLHGNA</sequence>
<feature type="compositionally biased region" description="Basic and acidic residues" evidence="11">
    <location>
        <begin position="258"/>
        <end position="268"/>
    </location>
</feature>
<evidence type="ECO:0000256" key="3">
    <source>
        <dbReference type="ARBA" id="ARBA00022759"/>
    </source>
</evidence>
<dbReference type="GO" id="GO:0015074">
    <property type="term" value="P:DNA integration"/>
    <property type="evidence" value="ECO:0007669"/>
    <property type="project" value="UniProtKB-KW"/>
</dbReference>
<evidence type="ECO:0000256" key="6">
    <source>
        <dbReference type="ARBA" id="ARBA00022908"/>
    </source>
</evidence>
<feature type="domain" description="Integrase catalytic" evidence="12">
    <location>
        <begin position="1"/>
        <end position="164"/>
    </location>
</feature>
<keyword evidence="3" id="KW-0255">Endonuclease</keyword>
<evidence type="ECO:0000256" key="1">
    <source>
        <dbReference type="ARBA" id="ARBA00022722"/>
    </source>
</evidence>